<feature type="domain" description="DUF4283" evidence="2">
    <location>
        <begin position="64"/>
        <end position="141"/>
    </location>
</feature>
<dbReference type="Pfam" id="PF14111">
    <property type="entry name" value="DUF4283"/>
    <property type="match status" value="1"/>
</dbReference>
<organism evidence="3 4">
    <name type="scientific">Carnegiea gigantea</name>
    <dbReference type="NCBI Taxonomy" id="171969"/>
    <lineage>
        <taxon>Eukaryota</taxon>
        <taxon>Viridiplantae</taxon>
        <taxon>Streptophyta</taxon>
        <taxon>Embryophyta</taxon>
        <taxon>Tracheophyta</taxon>
        <taxon>Spermatophyta</taxon>
        <taxon>Magnoliopsida</taxon>
        <taxon>eudicotyledons</taxon>
        <taxon>Gunneridae</taxon>
        <taxon>Pentapetalae</taxon>
        <taxon>Caryophyllales</taxon>
        <taxon>Cactineae</taxon>
        <taxon>Cactaceae</taxon>
        <taxon>Cactoideae</taxon>
        <taxon>Echinocereeae</taxon>
        <taxon>Carnegiea</taxon>
    </lineage>
</organism>
<sequence length="276" mass="31127">MAVRVGEGAGFRLSLTDLAESPSSEQNDDDTPPPSPQATPSLALKYGPLVHGGAIAKQWAISPVVPRFLIWGDLIPIPAIIHKTKKDWYFVKGQVDYIDASNDWLMLRFTTVEDRILVFDQRPWHVNGLNFVVKKWTPFFDSYTASFDRIDQWVRVLRLPWEFWGQTSLTELLKPVGTMVRVDQNTHLSLKGKFAHVCLNIHITHPLPGSLTIARDEGSPNDDNLVAMVAGADEGMDEEENVDMFLNLENIKDVEMSIESSKRKRVKEGEECTSHS</sequence>
<reference evidence="3" key="1">
    <citation type="submission" date="2022-04" db="EMBL/GenBank/DDBJ databases">
        <title>Carnegiea gigantea Genome sequencing and assembly v2.</title>
        <authorList>
            <person name="Copetti D."/>
            <person name="Sanderson M.J."/>
            <person name="Burquez A."/>
            <person name="Wojciechowski M.F."/>
        </authorList>
    </citation>
    <scope>NUCLEOTIDE SEQUENCE</scope>
    <source>
        <strain evidence="3">SGP5-SGP5p</strain>
        <tissue evidence="3">Aerial part</tissue>
    </source>
</reference>
<evidence type="ECO:0000259" key="2">
    <source>
        <dbReference type="Pfam" id="PF14111"/>
    </source>
</evidence>
<gene>
    <name evidence="3" type="ORF">Cgig2_013879</name>
</gene>
<dbReference type="PANTHER" id="PTHR31286:SF99">
    <property type="entry name" value="DUF4283 DOMAIN-CONTAINING PROTEIN"/>
    <property type="match status" value="1"/>
</dbReference>
<keyword evidence="4" id="KW-1185">Reference proteome</keyword>
<evidence type="ECO:0000256" key="1">
    <source>
        <dbReference type="SAM" id="MobiDB-lite"/>
    </source>
</evidence>
<protein>
    <recommendedName>
        <fullName evidence="2">DUF4283 domain-containing protein</fullName>
    </recommendedName>
</protein>
<accession>A0A9Q1GPJ6</accession>
<dbReference type="AlphaFoldDB" id="A0A9Q1GPJ6"/>
<dbReference type="InterPro" id="IPR040256">
    <property type="entry name" value="At4g02000-like"/>
</dbReference>
<dbReference type="PANTHER" id="PTHR31286">
    <property type="entry name" value="GLYCINE-RICH CELL WALL STRUCTURAL PROTEIN 1.8-LIKE"/>
    <property type="match status" value="1"/>
</dbReference>
<comment type="caution">
    <text evidence="3">The sequence shown here is derived from an EMBL/GenBank/DDBJ whole genome shotgun (WGS) entry which is preliminary data.</text>
</comment>
<feature type="region of interest" description="Disordered" evidence="1">
    <location>
        <begin position="1"/>
        <end position="38"/>
    </location>
</feature>
<dbReference type="EMBL" id="JAKOGI010002086">
    <property type="protein sequence ID" value="KAJ8422986.1"/>
    <property type="molecule type" value="Genomic_DNA"/>
</dbReference>
<evidence type="ECO:0000313" key="4">
    <source>
        <dbReference type="Proteomes" id="UP001153076"/>
    </source>
</evidence>
<dbReference type="OrthoDB" id="1096772at2759"/>
<dbReference type="InterPro" id="IPR025558">
    <property type="entry name" value="DUF4283"/>
</dbReference>
<proteinExistence type="predicted"/>
<name>A0A9Q1GPJ6_9CARY</name>
<evidence type="ECO:0000313" key="3">
    <source>
        <dbReference type="EMBL" id="KAJ8422986.1"/>
    </source>
</evidence>
<dbReference type="Proteomes" id="UP001153076">
    <property type="component" value="Unassembled WGS sequence"/>
</dbReference>